<dbReference type="Gene3D" id="3.30.70.20">
    <property type="match status" value="1"/>
</dbReference>
<keyword evidence="9 12" id="KW-0408">Iron</keyword>
<evidence type="ECO:0000256" key="2">
    <source>
        <dbReference type="ARBA" id="ARBA00002819"/>
    </source>
</evidence>
<dbReference type="PROSITE" id="PS51379">
    <property type="entry name" value="4FE4S_FER_2"/>
    <property type="match status" value="1"/>
</dbReference>
<comment type="caution">
    <text evidence="14">The sequence shown here is derived from an EMBL/GenBank/DDBJ whole genome shotgun (WGS) entry which is preliminary data.</text>
</comment>
<evidence type="ECO:0000256" key="7">
    <source>
        <dbReference type="ARBA" id="ARBA00022982"/>
    </source>
</evidence>
<evidence type="ECO:0000259" key="13">
    <source>
        <dbReference type="PROSITE" id="PS51379"/>
    </source>
</evidence>
<dbReference type="Proteomes" id="UP000613075">
    <property type="component" value="Unassembled WGS sequence"/>
</dbReference>
<dbReference type="SUPFAM" id="SSF51905">
    <property type="entry name" value="FAD/NAD(P)-binding domain"/>
    <property type="match status" value="1"/>
</dbReference>
<evidence type="ECO:0000313" key="14">
    <source>
        <dbReference type="EMBL" id="MBE8592532.1"/>
    </source>
</evidence>
<dbReference type="SUPFAM" id="SSF54373">
    <property type="entry name" value="FAD-linked reductases, C-terminal domain"/>
    <property type="match status" value="1"/>
</dbReference>
<dbReference type="PROSITE" id="PS51257">
    <property type="entry name" value="PROKAR_LIPOPROTEIN"/>
    <property type="match status" value="1"/>
</dbReference>
<dbReference type="PRINTS" id="PR00420">
    <property type="entry name" value="RNGMNOXGNASE"/>
</dbReference>
<dbReference type="Gene3D" id="3.30.9.90">
    <property type="match status" value="1"/>
</dbReference>
<evidence type="ECO:0000256" key="6">
    <source>
        <dbReference type="ARBA" id="ARBA00022827"/>
    </source>
</evidence>
<reference evidence="14 15" key="1">
    <citation type="submission" date="2020-10" db="EMBL/GenBank/DDBJ databases">
        <title>The draft genomes of Cyclamen pathogen Pseudomonas sp.</title>
        <authorList>
            <person name="Fujikawa T."/>
            <person name="Sawada H."/>
        </authorList>
    </citation>
    <scope>NUCLEOTIDE SEQUENCE [LARGE SCALE GENOMIC DNA]</scope>
    <source>
        <strain evidence="14 15">MAFF 301449</strain>
    </source>
</reference>
<protein>
    <recommendedName>
        <fullName evidence="12">Electron transfer flavoprotein-ubiquinone oxidoreductase</fullName>
        <shortName evidence="12">ETF-QO</shortName>
        <ecNumber evidence="12">1.5.5.1</ecNumber>
    </recommendedName>
</protein>
<dbReference type="PANTHER" id="PTHR10617:SF107">
    <property type="entry name" value="ELECTRON TRANSFER FLAVOPROTEIN-UBIQUINONE OXIDOREDUCTASE, MITOCHONDRIAL"/>
    <property type="match status" value="1"/>
</dbReference>
<dbReference type="EC" id="1.5.5.1" evidence="12"/>
<evidence type="ECO:0000256" key="11">
    <source>
        <dbReference type="ARBA" id="ARBA00023075"/>
    </source>
</evidence>
<keyword evidence="11 12" id="KW-0830">Ubiquinone</keyword>
<dbReference type="InterPro" id="IPR007859">
    <property type="entry name" value="ETF-QO/FixX_C"/>
</dbReference>
<evidence type="ECO:0000256" key="1">
    <source>
        <dbReference type="ARBA" id="ARBA00001974"/>
    </source>
</evidence>
<keyword evidence="15" id="KW-1185">Reference proteome</keyword>
<evidence type="ECO:0000256" key="12">
    <source>
        <dbReference type="RuleBase" id="RU366068"/>
    </source>
</evidence>
<keyword evidence="10 12" id="KW-0411">Iron-sulfur</keyword>
<comment type="cofactor">
    <cofactor evidence="12">
        <name>[4Fe-4S] cluster</name>
        <dbReference type="ChEBI" id="CHEBI:49883"/>
    </cofactor>
    <text evidence="12">Binds 1 [4Fe-4S] cluster.</text>
</comment>
<evidence type="ECO:0000256" key="3">
    <source>
        <dbReference type="ARBA" id="ARBA00022448"/>
    </source>
</evidence>
<comment type="function">
    <text evidence="2 12">Accepts electrons from ETF and reduces ubiquinone.</text>
</comment>
<feature type="domain" description="4Fe-4S ferredoxin-type" evidence="13">
    <location>
        <begin position="514"/>
        <end position="543"/>
    </location>
</feature>
<evidence type="ECO:0000256" key="10">
    <source>
        <dbReference type="ARBA" id="ARBA00023014"/>
    </source>
</evidence>
<keyword evidence="7 12" id="KW-0249">Electron transport</keyword>
<dbReference type="InterPro" id="IPR049398">
    <property type="entry name" value="ETF-QO/FixC_UQ-bd"/>
</dbReference>
<dbReference type="InterPro" id="IPR036188">
    <property type="entry name" value="FAD/NAD-bd_sf"/>
</dbReference>
<evidence type="ECO:0000256" key="9">
    <source>
        <dbReference type="ARBA" id="ARBA00023004"/>
    </source>
</evidence>
<dbReference type="RefSeq" id="WP_122306180.1">
    <property type="nucleotide sequence ID" value="NZ_JADDUM010000136.1"/>
</dbReference>
<dbReference type="EMBL" id="JADDUM010000136">
    <property type="protein sequence ID" value="MBE8592532.1"/>
    <property type="molecule type" value="Genomic_DNA"/>
</dbReference>
<accession>A0ABR9SUC2</accession>
<name>A0ABR9SUC2_9PSED</name>
<dbReference type="InterPro" id="IPR017896">
    <property type="entry name" value="4Fe4S_Fe-S-bd"/>
</dbReference>
<dbReference type="SUPFAM" id="SSF54862">
    <property type="entry name" value="4Fe-4S ferredoxins"/>
    <property type="match status" value="1"/>
</dbReference>
<sequence>MEREYMEFDVVIVGAGPAGLSAACRLKQKAAEAGKEISVCVVEKGSEVGAHILSGAVFEPRALNELFPDWKALGAPLNTPVVRDDIYVLRSPEASTKVPDFFVPKTMHNEGNYIISLGNLCRWLAQQAENLGVEVYPGFAAQEALFDENGVVRGIITGDLGVDREGHPKEGVYTPGMELRGKYTLFAEGCRGHIGKQLIQRFNLDSDADAQHYGIGLKEIWEIDPAKHQPGLVVHTAGWPLDIMSNENTGGSFLYHLENNQVVVGLIVDLSYSNTFLSPFDEFQRLKHHPVLAQYLEGGKRISYGARALAKGGINSLPKMVFKGGALIGCDLGTMNVAKIKGSHTAMKSGMLAADAVAERLFAESEGGDELTNYVDGFKASWLYEELFATRNFGPAMHKFGPIIGAGFNWFDQNILGGKMPFTLHDTKPDYACLKLAKDSTKIDYPKPDGKLSFDKLSSVFISGTNHEEEQPCHLKLKDPSIPIGTNLPLYDEPAQRYCPAGVYEVITKEDGEKRFQINAQNCVHCKTCDIKDPSQNITWVTPEGAGGPTYPNM</sequence>
<evidence type="ECO:0000256" key="4">
    <source>
        <dbReference type="ARBA" id="ARBA00022630"/>
    </source>
</evidence>
<evidence type="ECO:0000256" key="5">
    <source>
        <dbReference type="ARBA" id="ARBA00022723"/>
    </source>
</evidence>
<dbReference type="Pfam" id="PF05187">
    <property type="entry name" value="Fer4_ETF_QO"/>
    <property type="match status" value="1"/>
</dbReference>
<dbReference type="InterPro" id="IPR040156">
    <property type="entry name" value="ETF-QO"/>
</dbReference>
<evidence type="ECO:0000313" key="15">
    <source>
        <dbReference type="Proteomes" id="UP000613075"/>
    </source>
</evidence>
<comment type="cofactor">
    <cofactor evidence="1 12">
        <name>FAD</name>
        <dbReference type="ChEBI" id="CHEBI:57692"/>
    </cofactor>
</comment>
<dbReference type="Pfam" id="PF13450">
    <property type="entry name" value="NAD_binding_8"/>
    <property type="match status" value="1"/>
</dbReference>
<keyword evidence="6 12" id="KW-0274">FAD</keyword>
<comment type="catalytic activity">
    <reaction evidence="12">
        <text>a ubiquinone + reduced [electron-transfer flavoprotein] = a ubiquinol + oxidized [electron-transfer flavoprotein] + H(+)</text>
        <dbReference type="Rhea" id="RHEA:24052"/>
        <dbReference type="Rhea" id="RHEA-COMP:9565"/>
        <dbReference type="Rhea" id="RHEA-COMP:9566"/>
        <dbReference type="Rhea" id="RHEA-COMP:10685"/>
        <dbReference type="Rhea" id="RHEA-COMP:10686"/>
        <dbReference type="ChEBI" id="CHEBI:15378"/>
        <dbReference type="ChEBI" id="CHEBI:16389"/>
        <dbReference type="ChEBI" id="CHEBI:17976"/>
        <dbReference type="ChEBI" id="CHEBI:57692"/>
        <dbReference type="ChEBI" id="CHEBI:58307"/>
        <dbReference type="EC" id="1.5.5.1"/>
    </reaction>
</comment>
<proteinExistence type="predicted"/>
<dbReference type="Pfam" id="PF21162">
    <property type="entry name" value="ETFQO_UQ-bd"/>
    <property type="match status" value="1"/>
</dbReference>
<keyword evidence="5 12" id="KW-0479">Metal-binding</keyword>
<dbReference type="Gene3D" id="3.50.50.60">
    <property type="entry name" value="FAD/NAD(P)-binding domain"/>
    <property type="match status" value="1"/>
</dbReference>
<keyword evidence="4 12" id="KW-0285">Flavoprotein</keyword>
<organism evidence="14 15">
    <name type="scientific">Pseudomonas cyclaminis</name>
    <dbReference type="NCBI Taxonomy" id="2781239"/>
    <lineage>
        <taxon>Bacteria</taxon>
        <taxon>Pseudomonadati</taxon>
        <taxon>Pseudomonadota</taxon>
        <taxon>Gammaproteobacteria</taxon>
        <taxon>Pseudomonadales</taxon>
        <taxon>Pseudomonadaceae</taxon>
        <taxon>Pseudomonas</taxon>
    </lineage>
</organism>
<keyword evidence="3 12" id="KW-0813">Transport</keyword>
<gene>
    <name evidence="14" type="ORF">IQK56_17240</name>
</gene>
<keyword evidence="8 12" id="KW-0560">Oxidoreductase</keyword>
<dbReference type="PANTHER" id="PTHR10617">
    <property type="entry name" value="ELECTRON TRANSFER FLAVOPROTEIN-UBIQUINONE OXIDOREDUCTASE"/>
    <property type="match status" value="1"/>
</dbReference>
<evidence type="ECO:0000256" key="8">
    <source>
        <dbReference type="ARBA" id="ARBA00023002"/>
    </source>
</evidence>